<evidence type="ECO:0000256" key="2">
    <source>
        <dbReference type="SAM" id="Phobius"/>
    </source>
</evidence>
<organism evidence="3 4">
    <name type="scientific">Triparma laevis f. longispina</name>
    <dbReference type="NCBI Taxonomy" id="1714387"/>
    <lineage>
        <taxon>Eukaryota</taxon>
        <taxon>Sar</taxon>
        <taxon>Stramenopiles</taxon>
        <taxon>Ochrophyta</taxon>
        <taxon>Bolidophyceae</taxon>
        <taxon>Parmales</taxon>
        <taxon>Triparmaceae</taxon>
        <taxon>Triparma</taxon>
    </lineage>
</organism>
<proteinExistence type="predicted"/>
<evidence type="ECO:0000256" key="1">
    <source>
        <dbReference type="SAM" id="MobiDB-lite"/>
    </source>
</evidence>
<name>A0A9W6ZAL0_9STRA</name>
<feature type="region of interest" description="Disordered" evidence="1">
    <location>
        <begin position="83"/>
        <end position="119"/>
    </location>
</feature>
<feature type="transmembrane region" description="Helical" evidence="2">
    <location>
        <begin position="7"/>
        <end position="28"/>
    </location>
</feature>
<dbReference type="OrthoDB" id="411029at2759"/>
<dbReference type="AlphaFoldDB" id="A0A9W6ZAL0"/>
<gene>
    <name evidence="3" type="ORF">TrLO_g2545</name>
</gene>
<dbReference type="Proteomes" id="UP001165122">
    <property type="component" value="Unassembled WGS sequence"/>
</dbReference>
<evidence type="ECO:0000313" key="3">
    <source>
        <dbReference type="EMBL" id="GMH46935.1"/>
    </source>
</evidence>
<feature type="compositionally biased region" description="Low complexity" evidence="1">
    <location>
        <begin position="90"/>
        <end position="100"/>
    </location>
</feature>
<evidence type="ECO:0000313" key="4">
    <source>
        <dbReference type="Proteomes" id="UP001165122"/>
    </source>
</evidence>
<protein>
    <submittedName>
        <fullName evidence="3">Uncharacterized protein</fullName>
    </submittedName>
</protein>
<accession>A0A9W6ZAL0</accession>
<feature type="compositionally biased region" description="Low complexity" evidence="1">
    <location>
        <begin position="107"/>
        <end position="117"/>
    </location>
</feature>
<keyword evidence="2" id="KW-0812">Transmembrane</keyword>
<dbReference type="EMBL" id="BRXW01000351">
    <property type="protein sequence ID" value="GMH46935.1"/>
    <property type="molecule type" value="Genomic_DNA"/>
</dbReference>
<comment type="caution">
    <text evidence="3">The sequence shown here is derived from an EMBL/GenBank/DDBJ whole genome shotgun (WGS) entry which is preliminary data.</text>
</comment>
<keyword evidence="4" id="KW-1185">Reference proteome</keyword>
<keyword evidence="2" id="KW-0472">Membrane</keyword>
<sequence length="461" mass="51214">MKPKEALALSFGIIAGLTLYNLVAFYSASPHSNVQDVSMSSAPLNMMEGGVNAARTAGRLDSGLGSTGTASYDGTPSYKPKVMSIGGGASTTTTTPSNSGIPPPSSSSPSTSSTSSTCNPRKFVSYTSSPWEELWLSNIGTWQDSKYICEALFDQLETLNKFQWQTCNYYPEGENGDWCMKDDSLHQLWWNKKEGRTLTFPPPGFSAGTPLPMKPTDGDIFSSFIFKNECTDETFTEYIEPLTSHLRHPTSGCGTKFCTAPDCKPNQGGGKYFYDRSWVIPPPSLPSTMSKFYFDAGASTWDGGQGGNSLGYFTTVWKRHNIDFKYIEAWEGTTPVPKFYKSVPNHFKDVVEYHQELIDSTIGQGGTFVPEVIKKKCKPEDYVLFKLDIDSGPVEQGNIDFILSSPEHLELIDEIVWEHHVSNYIMNAHWQGGIDESRSIKDSYEMFLKMRKAGIRAHSWI</sequence>
<reference evidence="4" key="1">
    <citation type="journal article" date="2023" name="Commun. Biol.">
        <title>Genome analysis of Parmales, the sister group of diatoms, reveals the evolutionary specialization of diatoms from phago-mixotrophs to photoautotrophs.</title>
        <authorList>
            <person name="Ban H."/>
            <person name="Sato S."/>
            <person name="Yoshikawa S."/>
            <person name="Yamada K."/>
            <person name="Nakamura Y."/>
            <person name="Ichinomiya M."/>
            <person name="Sato N."/>
            <person name="Blanc-Mathieu R."/>
            <person name="Endo H."/>
            <person name="Kuwata A."/>
            <person name="Ogata H."/>
        </authorList>
    </citation>
    <scope>NUCLEOTIDE SEQUENCE [LARGE SCALE GENOMIC DNA]</scope>
    <source>
        <strain evidence="4">NIES 3700</strain>
    </source>
</reference>
<keyword evidence="2" id="KW-1133">Transmembrane helix</keyword>